<dbReference type="AlphaFoldDB" id="A0A084FUM0"/>
<evidence type="ECO:0000313" key="1">
    <source>
        <dbReference type="EMBL" id="KEZ38782.1"/>
    </source>
</evidence>
<sequence>MSLLSNFTSTTTFPPFDSLPSTTSPSPSEPWYLVAQIFENMTITQPTLICRDRNSASFALTFEDRDFSLSSFKKGFTVVVRRARRTEAREEGKRGFVTVEKGEEGVRCLPGSMERVLVLAGDMGEGEGKEACGDCQVKGWTEKGHKSDCKIYKALRELDELES</sequence>
<proteinExistence type="predicted"/>
<gene>
    <name evidence="1" type="ORF">SAPIO_CDS10819</name>
</gene>
<dbReference type="KEGG" id="sapo:SAPIO_CDS10819"/>
<dbReference type="HOGENOM" id="CLU_076139_0_0_1"/>
<keyword evidence="2" id="KW-1185">Reference proteome</keyword>
<comment type="caution">
    <text evidence="1">The sequence shown here is derived from an EMBL/GenBank/DDBJ whole genome shotgun (WGS) entry which is preliminary data.</text>
</comment>
<protein>
    <submittedName>
        <fullName evidence="1">Uncharacterized protein</fullName>
    </submittedName>
</protein>
<dbReference type="VEuPathDB" id="FungiDB:SAPIO_CDS10819"/>
<organism evidence="1 2">
    <name type="scientific">Pseudallescheria apiosperma</name>
    <name type="common">Scedosporium apiospermum</name>
    <dbReference type="NCBI Taxonomy" id="563466"/>
    <lineage>
        <taxon>Eukaryota</taxon>
        <taxon>Fungi</taxon>
        <taxon>Dikarya</taxon>
        <taxon>Ascomycota</taxon>
        <taxon>Pezizomycotina</taxon>
        <taxon>Sordariomycetes</taxon>
        <taxon>Hypocreomycetidae</taxon>
        <taxon>Microascales</taxon>
        <taxon>Microascaceae</taxon>
        <taxon>Scedosporium</taxon>
    </lineage>
</organism>
<reference evidence="1 2" key="1">
    <citation type="journal article" date="2014" name="Genome Announc.">
        <title>Draft genome sequence of the pathogenic fungus Scedosporium apiospermum.</title>
        <authorList>
            <person name="Vandeputte P."/>
            <person name="Ghamrawi S."/>
            <person name="Rechenmann M."/>
            <person name="Iltis A."/>
            <person name="Giraud S."/>
            <person name="Fleury M."/>
            <person name="Thornton C."/>
            <person name="Delhaes L."/>
            <person name="Meyer W."/>
            <person name="Papon N."/>
            <person name="Bouchara J.P."/>
        </authorList>
    </citation>
    <scope>NUCLEOTIDE SEQUENCE [LARGE SCALE GENOMIC DNA]</scope>
    <source>
        <strain evidence="1 2">IHEM 14462</strain>
    </source>
</reference>
<dbReference type="GeneID" id="27720053"/>
<dbReference type="Proteomes" id="UP000028545">
    <property type="component" value="Unassembled WGS sequence"/>
</dbReference>
<name>A0A084FUM0_PSEDA</name>
<accession>A0A084FUM0</accession>
<dbReference type="RefSeq" id="XP_016638581.1">
    <property type="nucleotide sequence ID" value="XM_016784357.1"/>
</dbReference>
<evidence type="ECO:0000313" key="2">
    <source>
        <dbReference type="Proteomes" id="UP000028545"/>
    </source>
</evidence>
<dbReference type="OrthoDB" id="5945798at2759"/>
<dbReference type="EMBL" id="JOWA01000176">
    <property type="protein sequence ID" value="KEZ38782.1"/>
    <property type="molecule type" value="Genomic_DNA"/>
</dbReference>